<comment type="catalytic activity">
    <reaction evidence="8">
        <text>Couples ATP hydrolysis with the unwinding of duplex DNA by translocating in the 3'-5' direction.</text>
        <dbReference type="EC" id="5.6.2.4"/>
    </reaction>
</comment>
<evidence type="ECO:0000256" key="7">
    <source>
        <dbReference type="ARBA" id="ARBA00023235"/>
    </source>
</evidence>
<dbReference type="InterPro" id="IPR014017">
    <property type="entry name" value="DNA_helicase_UvrD-like_C"/>
</dbReference>
<evidence type="ECO:0000256" key="4">
    <source>
        <dbReference type="ARBA" id="ARBA00022806"/>
    </source>
</evidence>
<proteinExistence type="inferred from homology"/>
<dbReference type="InterPro" id="IPR014016">
    <property type="entry name" value="UvrD-like_ATP-bd"/>
</dbReference>
<evidence type="ECO:0000256" key="3">
    <source>
        <dbReference type="ARBA" id="ARBA00022801"/>
    </source>
</evidence>
<evidence type="ECO:0000313" key="15">
    <source>
        <dbReference type="EMBL" id="MVX57530.1"/>
    </source>
</evidence>
<gene>
    <name evidence="15" type="ORF">E5987_10020</name>
</gene>
<keyword evidence="5 12" id="KW-0067">ATP-binding</keyword>
<keyword evidence="3 12" id="KW-0378">Hydrolase</keyword>
<dbReference type="PANTHER" id="PTHR11070:SF2">
    <property type="entry name" value="ATP-DEPENDENT DNA HELICASE SRS2"/>
    <property type="match status" value="1"/>
</dbReference>
<evidence type="ECO:0000256" key="12">
    <source>
        <dbReference type="PROSITE-ProRule" id="PRU00560"/>
    </source>
</evidence>
<comment type="caution">
    <text evidence="15">The sequence shown here is derived from an EMBL/GenBank/DDBJ whole genome shotgun (WGS) entry which is preliminary data.</text>
</comment>
<keyword evidence="6" id="KW-0238">DNA-binding</keyword>
<dbReference type="InterPro" id="IPR000212">
    <property type="entry name" value="DNA_helicase_UvrD/REP"/>
</dbReference>
<dbReference type="GO" id="GO:0003677">
    <property type="term" value="F:DNA binding"/>
    <property type="evidence" value="ECO:0007669"/>
    <property type="project" value="UniProtKB-KW"/>
</dbReference>
<keyword evidence="2 12" id="KW-0547">Nucleotide-binding</keyword>
<dbReference type="GO" id="GO:0033202">
    <property type="term" value="C:DNA helicase complex"/>
    <property type="evidence" value="ECO:0007669"/>
    <property type="project" value="TreeGrafter"/>
</dbReference>
<evidence type="ECO:0000256" key="10">
    <source>
        <dbReference type="ARBA" id="ARBA00034923"/>
    </source>
</evidence>
<feature type="domain" description="UvrD-like helicase C-terminal" evidence="14">
    <location>
        <begin position="290"/>
        <end position="570"/>
    </location>
</feature>
<dbReference type="GO" id="GO:0000725">
    <property type="term" value="P:recombinational repair"/>
    <property type="evidence" value="ECO:0007669"/>
    <property type="project" value="TreeGrafter"/>
</dbReference>
<dbReference type="InterPro" id="IPR027417">
    <property type="entry name" value="P-loop_NTPase"/>
</dbReference>
<evidence type="ECO:0000256" key="1">
    <source>
        <dbReference type="ARBA" id="ARBA00009922"/>
    </source>
</evidence>
<dbReference type="Gene3D" id="3.40.50.300">
    <property type="entry name" value="P-loop containing nucleotide triphosphate hydrolases"/>
    <property type="match status" value="2"/>
</dbReference>
<keyword evidence="4 12" id="KW-0347">Helicase</keyword>
<keyword evidence="16" id="KW-1185">Reference proteome</keyword>
<dbReference type="SUPFAM" id="SSF52540">
    <property type="entry name" value="P-loop containing nucleoside triphosphate hydrolases"/>
    <property type="match status" value="1"/>
</dbReference>
<evidence type="ECO:0000256" key="8">
    <source>
        <dbReference type="ARBA" id="ARBA00034617"/>
    </source>
</evidence>
<evidence type="ECO:0000313" key="16">
    <source>
        <dbReference type="Proteomes" id="UP000472580"/>
    </source>
</evidence>
<evidence type="ECO:0000256" key="9">
    <source>
        <dbReference type="ARBA" id="ARBA00034808"/>
    </source>
</evidence>
<dbReference type="Gene3D" id="1.10.10.160">
    <property type="match status" value="1"/>
</dbReference>
<dbReference type="GO" id="GO:0005829">
    <property type="term" value="C:cytosol"/>
    <property type="evidence" value="ECO:0007669"/>
    <property type="project" value="TreeGrafter"/>
</dbReference>
<dbReference type="AlphaFoldDB" id="A0A6L6YIL8"/>
<dbReference type="PROSITE" id="PS51217">
    <property type="entry name" value="UVRD_HELICASE_CTER"/>
    <property type="match status" value="1"/>
</dbReference>
<dbReference type="Pfam" id="PF00580">
    <property type="entry name" value="UvrD-helicase"/>
    <property type="match status" value="1"/>
</dbReference>
<evidence type="ECO:0000256" key="5">
    <source>
        <dbReference type="ARBA" id="ARBA00022840"/>
    </source>
</evidence>
<evidence type="ECO:0000259" key="13">
    <source>
        <dbReference type="PROSITE" id="PS51198"/>
    </source>
</evidence>
<dbReference type="OrthoDB" id="5905204at2"/>
<dbReference type="Pfam" id="PF13361">
    <property type="entry name" value="UvrD_C"/>
    <property type="match status" value="1"/>
</dbReference>
<organism evidence="15 16">
    <name type="scientific">Parasutterella muris</name>
    <dbReference type="NCBI Taxonomy" id="2565572"/>
    <lineage>
        <taxon>Bacteria</taxon>
        <taxon>Pseudomonadati</taxon>
        <taxon>Pseudomonadota</taxon>
        <taxon>Betaproteobacteria</taxon>
        <taxon>Burkholderiales</taxon>
        <taxon>Sutterellaceae</taxon>
        <taxon>Parasutterella</taxon>
    </lineage>
</organism>
<dbReference type="Pfam" id="PF21196">
    <property type="entry name" value="PcrA_UvrD_tudor"/>
    <property type="match status" value="1"/>
</dbReference>
<comment type="catalytic activity">
    <reaction evidence="11">
        <text>ATP + H2O = ADP + phosphate + H(+)</text>
        <dbReference type="Rhea" id="RHEA:13065"/>
        <dbReference type="ChEBI" id="CHEBI:15377"/>
        <dbReference type="ChEBI" id="CHEBI:15378"/>
        <dbReference type="ChEBI" id="CHEBI:30616"/>
        <dbReference type="ChEBI" id="CHEBI:43474"/>
        <dbReference type="ChEBI" id="CHEBI:456216"/>
        <dbReference type="EC" id="5.6.2.4"/>
    </reaction>
</comment>
<dbReference type="PROSITE" id="PS51198">
    <property type="entry name" value="UVRD_HELICASE_ATP_BIND"/>
    <property type="match status" value="1"/>
</dbReference>
<evidence type="ECO:0000259" key="14">
    <source>
        <dbReference type="PROSITE" id="PS51217"/>
    </source>
</evidence>
<dbReference type="Gene3D" id="1.10.486.10">
    <property type="entry name" value="PCRA, domain 4"/>
    <property type="match status" value="1"/>
</dbReference>
<dbReference type="GO" id="GO:0016787">
    <property type="term" value="F:hydrolase activity"/>
    <property type="evidence" value="ECO:0007669"/>
    <property type="project" value="UniProtKB-UniRule"/>
</dbReference>
<name>A0A6L6YIL8_9BURK</name>
<dbReference type="InterPro" id="IPR013986">
    <property type="entry name" value="DExx_box_DNA_helicase_dom_sf"/>
</dbReference>
<dbReference type="GO" id="GO:0043138">
    <property type="term" value="F:3'-5' DNA helicase activity"/>
    <property type="evidence" value="ECO:0007669"/>
    <property type="project" value="UniProtKB-EC"/>
</dbReference>
<evidence type="ECO:0000256" key="11">
    <source>
        <dbReference type="ARBA" id="ARBA00048988"/>
    </source>
</evidence>
<feature type="domain" description="UvrD-like helicase ATP-binding" evidence="13">
    <location>
        <begin position="6"/>
        <end position="289"/>
    </location>
</feature>
<reference evidence="15 16" key="1">
    <citation type="submission" date="2019-12" db="EMBL/GenBank/DDBJ databases">
        <title>Microbes associate with the intestines of laboratory mice.</title>
        <authorList>
            <person name="Navarre W."/>
            <person name="Wong E."/>
        </authorList>
    </citation>
    <scope>NUCLEOTIDE SEQUENCE [LARGE SCALE GENOMIC DNA]</scope>
    <source>
        <strain evidence="15 16">NM82_D38</strain>
    </source>
</reference>
<dbReference type="GO" id="GO:0005524">
    <property type="term" value="F:ATP binding"/>
    <property type="evidence" value="ECO:0007669"/>
    <property type="project" value="UniProtKB-UniRule"/>
</dbReference>
<evidence type="ECO:0000256" key="2">
    <source>
        <dbReference type="ARBA" id="ARBA00022741"/>
    </source>
</evidence>
<accession>A0A6L6YIL8</accession>
<dbReference type="CDD" id="cd18807">
    <property type="entry name" value="SF1_C_UvrD"/>
    <property type="match status" value="1"/>
</dbReference>
<dbReference type="Proteomes" id="UP000472580">
    <property type="component" value="Unassembled WGS sequence"/>
</dbReference>
<dbReference type="RefSeq" id="WP_160335949.1">
    <property type="nucleotide sequence ID" value="NZ_WSRP01000034.1"/>
</dbReference>
<dbReference type="CDD" id="cd17932">
    <property type="entry name" value="DEXQc_UvrD"/>
    <property type="match status" value="1"/>
</dbReference>
<dbReference type="PANTHER" id="PTHR11070">
    <property type="entry name" value="UVRD / RECB / PCRA DNA HELICASE FAMILY MEMBER"/>
    <property type="match status" value="1"/>
</dbReference>
<sequence length="785" mass="88100">MNDLLDSLNPEQKAAVTLGEKSALILAGAGSGKTRVLTSRIAYLLQSDMAYPSEILAVTFTNKAAKEMLTRLSTMMPVNVRAMWVGTFHGLCNRMLRLHHNEAGLPASFAILDQSDQLSAVKRIMKANGISDEEFKPREVQNYINRCKEEGLRAKDAPINFQRGSAFREIYDLYEKILIREGACDFAELLLRSYELLKNHPLILEHYQNRFHFILIDEFQDTNKLQYRWIKLLSGIGEPGRRPNSVFAVGDDDQSIYAFRGANVGNMQDFVREFKIGEPIRLEQNYRSQGNILDAANGLIANNSQRLGKKLWTEAGEGDKVRVYSAPSDVDEAAYVVDTVKEYADLGTPYKEMAILYRSNAQSRVLEAEFTRRGIPYSVYGGLRFFDRAEIKNAISYMRLAENTADDSAFLRVVNLPARGIGAKTIETLINFAGDNGISLYDACGYAKGAAAAKLEVFRAIIEDLREKKDELPLSKFVDYTVEKSGLKEMYELDPNGSERLENLRELTSAATGYVDAEAIDEEDEEESVRDENMTALQGFLSHASLEAGENQAKADQDAVQLMTVHASKGLEFNLVFITGLEDGLFPHGNSMGSNKDLEEERRLMYVAITRARKNLYITLAERRMLHGTTRYSSQSMFLRELPEENLKWLSKPGYTDSDDSDDYSSGGSGYGFARGSKFSRRGSSDWSNNNYRESGRTYNSNMPEWAKGILGGKLEKQQENKIRAKIDNGSPYKSGDRLLHEKFGAGTVLSTKGVGEELVLQIKFDRSGVKDLLYRIAKKKISDL</sequence>
<feature type="binding site" evidence="12">
    <location>
        <begin position="27"/>
        <end position="34"/>
    </location>
    <ligand>
        <name>ATP</name>
        <dbReference type="ChEBI" id="CHEBI:30616"/>
    </ligand>
</feature>
<keyword evidence="7" id="KW-0413">Isomerase</keyword>
<comment type="similarity">
    <text evidence="1">Belongs to the helicase family. UvrD subfamily.</text>
</comment>
<dbReference type="EMBL" id="WSRP01000034">
    <property type="protein sequence ID" value="MVX57530.1"/>
    <property type="molecule type" value="Genomic_DNA"/>
</dbReference>
<protein>
    <recommendedName>
        <fullName evidence="9">DNA 3'-5' helicase</fullName>
        <ecNumber evidence="9">5.6.2.4</ecNumber>
    </recommendedName>
    <alternativeName>
        <fullName evidence="10">DNA 3'-5' helicase II</fullName>
    </alternativeName>
</protein>
<dbReference type="EC" id="5.6.2.4" evidence="9"/>
<evidence type="ECO:0000256" key="6">
    <source>
        <dbReference type="ARBA" id="ARBA00023125"/>
    </source>
</evidence>